<dbReference type="GO" id="GO:0015204">
    <property type="term" value="F:urea transmembrane transporter activity"/>
    <property type="evidence" value="ECO:0007669"/>
    <property type="project" value="InterPro"/>
</dbReference>
<evidence type="ECO:0000313" key="12">
    <source>
        <dbReference type="EMBL" id="KAK9835352.1"/>
    </source>
</evidence>
<evidence type="ECO:0000256" key="10">
    <source>
        <dbReference type="RuleBase" id="RU362091"/>
    </source>
</evidence>
<comment type="subcellular location">
    <subcellularLocation>
        <location evidence="1">Membrane</location>
        <topology evidence="1">Multi-pass membrane protein</topology>
    </subcellularLocation>
</comment>
<feature type="transmembrane region" description="Helical" evidence="11">
    <location>
        <begin position="215"/>
        <end position="235"/>
    </location>
</feature>
<comment type="similarity">
    <text evidence="2 10">Belongs to the sodium:solute symporter (SSF) (TC 2.A.21) family.</text>
</comment>
<dbReference type="Pfam" id="PF00474">
    <property type="entry name" value="SSF"/>
    <property type="match status" value="1"/>
</dbReference>
<dbReference type="AlphaFoldDB" id="A0AAW1RPW9"/>
<keyword evidence="3" id="KW-0813">Transport</keyword>
<feature type="transmembrane region" description="Helical" evidence="11">
    <location>
        <begin position="32"/>
        <end position="54"/>
    </location>
</feature>
<evidence type="ECO:0000256" key="5">
    <source>
        <dbReference type="ARBA" id="ARBA00022989"/>
    </source>
</evidence>
<sequence>MPVHPDTLQLFGLHQYDGATDFFNNQPALNQAVGYAVVVGFGIFFSIFTTFLVWADYHFAGTRGSSEQFNTAGRTIKTGLIATDVVSHWTWAATLLQSSNVTYKYGVSGPFWYAAGATIQIILFGILAIEVKRKAPTAHTVLEIINARWGKTAHIVFFFFCFATNVIVTSMLILGGASVMNALTGMDIYAAAFLIPAGIILYTVAGGLKATFIASYVHTVIIYFALVIFSFSVYATCPELGSPGVVWDHLHTLSTKYPVEGNRDGTYLTFFSIGGFIFGIINIIGNFGTVFNDQAYWQSAIAAKPSAAHMGYLLGGLMWFCIPFTLATTLGLSALALDLPLSIAESNAGLVPPAVALYLLGRGGAILMVIMLFMAVTSSGSAELVAVSSLFTYDVYRTYINPAATGKQIMRISQYIIVFFGFFMGVLAIVLLKIGLSLGYVYLLMGVVIGSAVCPIAFCMVWSKCTKTGAISGALVGLVAAVCGWLGYTKANYGVLNLTTTGEDMPMLVGNLVAILASALVCVVVSLSKPDRYDWKSTREISMVDDAETGFEAEGPDSAAAMEHAYKFVLRWGSVLAVVLIIVWPLLALAAGSFTRPYFYFWVILSIIWGMVATAICTVMPIWESRAGLWTVTCNMVMCRPAVDEQALADLKADLEKPHMARVPGGNPYATPEVSNHPAQEMAINPNLAPEATNGKPAVP</sequence>
<evidence type="ECO:0000313" key="13">
    <source>
        <dbReference type="Proteomes" id="UP001445335"/>
    </source>
</evidence>
<feature type="transmembrane region" description="Helical" evidence="11">
    <location>
        <begin position="508"/>
        <end position="527"/>
    </location>
</feature>
<feature type="transmembrane region" description="Helical" evidence="11">
    <location>
        <begin position="188"/>
        <end position="208"/>
    </location>
</feature>
<keyword evidence="4 11" id="KW-0812">Transmembrane</keyword>
<feature type="transmembrane region" description="Helical" evidence="11">
    <location>
        <begin position="415"/>
        <end position="434"/>
    </location>
</feature>
<evidence type="ECO:0000256" key="3">
    <source>
        <dbReference type="ARBA" id="ARBA00022448"/>
    </source>
</evidence>
<evidence type="ECO:0000256" key="2">
    <source>
        <dbReference type="ARBA" id="ARBA00006434"/>
    </source>
</evidence>
<feature type="transmembrane region" description="Helical" evidence="11">
    <location>
        <begin position="267"/>
        <end position="291"/>
    </location>
</feature>
<feature type="transmembrane region" description="Helical" evidence="11">
    <location>
        <begin position="111"/>
        <end position="131"/>
    </location>
</feature>
<evidence type="ECO:0000256" key="11">
    <source>
        <dbReference type="SAM" id="Phobius"/>
    </source>
</evidence>
<keyword evidence="13" id="KW-1185">Reference proteome</keyword>
<dbReference type="NCBIfam" id="TIGR00813">
    <property type="entry name" value="sss"/>
    <property type="match status" value="1"/>
</dbReference>
<protein>
    <recommendedName>
        <fullName evidence="8">Urea-proton symporter DUR3</fullName>
    </recommendedName>
    <alternativeName>
        <fullName evidence="9">High-affinity urea active transporter DUR3</fullName>
    </alternativeName>
</protein>
<dbReference type="FunFam" id="1.20.1730.10:FF:000006">
    <property type="entry name" value="Urea active transporter"/>
    <property type="match status" value="1"/>
</dbReference>
<dbReference type="GO" id="GO:0005886">
    <property type="term" value="C:plasma membrane"/>
    <property type="evidence" value="ECO:0007669"/>
    <property type="project" value="TreeGrafter"/>
</dbReference>
<feature type="transmembrane region" description="Helical" evidence="11">
    <location>
        <begin position="440"/>
        <end position="462"/>
    </location>
</feature>
<reference evidence="12 13" key="1">
    <citation type="journal article" date="2024" name="Nat. Commun.">
        <title>Phylogenomics reveals the evolutionary origins of lichenization in chlorophyte algae.</title>
        <authorList>
            <person name="Puginier C."/>
            <person name="Libourel C."/>
            <person name="Otte J."/>
            <person name="Skaloud P."/>
            <person name="Haon M."/>
            <person name="Grisel S."/>
            <person name="Petersen M."/>
            <person name="Berrin J.G."/>
            <person name="Delaux P.M."/>
            <person name="Dal Grande F."/>
            <person name="Keller J."/>
        </authorList>
    </citation>
    <scope>NUCLEOTIDE SEQUENCE [LARGE SCALE GENOMIC DNA]</scope>
    <source>
        <strain evidence="12 13">SAG 245.80</strain>
    </source>
</reference>
<feature type="transmembrane region" description="Helical" evidence="11">
    <location>
        <begin position="599"/>
        <end position="623"/>
    </location>
</feature>
<evidence type="ECO:0000256" key="4">
    <source>
        <dbReference type="ARBA" id="ARBA00022692"/>
    </source>
</evidence>
<proteinExistence type="inferred from homology"/>
<dbReference type="Proteomes" id="UP001445335">
    <property type="component" value="Unassembled WGS sequence"/>
</dbReference>
<keyword evidence="5 11" id="KW-1133">Transmembrane helix</keyword>
<evidence type="ECO:0000256" key="9">
    <source>
        <dbReference type="ARBA" id="ARBA00079542"/>
    </source>
</evidence>
<dbReference type="PANTHER" id="PTHR46154:SF4">
    <property type="entry name" value="UREA ACTIVE TRANSPORTER"/>
    <property type="match status" value="1"/>
</dbReference>
<feature type="transmembrane region" description="Helical" evidence="11">
    <location>
        <begin position="469"/>
        <end position="488"/>
    </location>
</feature>
<dbReference type="PANTHER" id="PTHR46154">
    <property type="match status" value="1"/>
</dbReference>
<dbReference type="CDD" id="cd11476">
    <property type="entry name" value="SLC5sbd_DUR3"/>
    <property type="match status" value="1"/>
</dbReference>
<feature type="transmembrane region" description="Helical" evidence="11">
    <location>
        <begin position="312"/>
        <end position="335"/>
    </location>
</feature>
<feature type="transmembrane region" description="Helical" evidence="11">
    <location>
        <begin position="355"/>
        <end position="376"/>
    </location>
</feature>
<evidence type="ECO:0000256" key="1">
    <source>
        <dbReference type="ARBA" id="ARBA00004141"/>
    </source>
</evidence>
<dbReference type="InterPro" id="IPR001734">
    <property type="entry name" value="Na/solute_symporter"/>
</dbReference>
<dbReference type="EMBL" id="JALJOU010000028">
    <property type="protein sequence ID" value="KAK9835352.1"/>
    <property type="molecule type" value="Genomic_DNA"/>
</dbReference>
<evidence type="ECO:0000256" key="7">
    <source>
        <dbReference type="ARBA" id="ARBA00059650"/>
    </source>
</evidence>
<feature type="transmembrane region" description="Helical" evidence="11">
    <location>
        <begin position="568"/>
        <end position="587"/>
    </location>
</feature>
<comment type="caution">
    <text evidence="12">The sequence shown here is derived from an EMBL/GenBank/DDBJ whole genome shotgun (WGS) entry which is preliminary data.</text>
</comment>
<feature type="transmembrane region" description="Helical" evidence="11">
    <location>
        <begin position="152"/>
        <end position="176"/>
    </location>
</feature>
<organism evidence="12 13">
    <name type="scientific">Elliptochloris bilobata</name>
    <dbReference type="NCBI Taxonomy" id="381761"/>
    <lineage>
        <taxon>Eukaryota</taxon>
        <taxon>Viridiplantae</taxon>
        <taxon>Chlorophyta</taxon>
        <taxon>core chlorophytes</taxon>
        <taxon>Trebouxiophyceae</taxon>
        <taxon>Trebouxiophyceae incertae sedis</taxon>
        <taxon>Elliptochloris clade</taxon>
        <taxon>Elliptochloris</taxon>
    </lineage>
</organism>
<dbReference type="Gene3D" id="1.20.1730.10">
    <property type="entry name" value="Sodium/glucose cotransporter"/>
    <property type="match status" value="1"/>
</dbReference>
<evidence type="ECO:0000256" key="6">
    <source>
        <dbReference type="ARBA" id="ARBA00023136"/>
    </source>
</evidence>
<name>A0AAW1RPW9_9CHLO</name>
<keyword evidence="6 11" id="KW-0472">Membrane</keyword>
<dbReference type="PROSITE" id="PS50283">
    <property type="entry name" value="NA_SOLUT_SYMP_3"/>
    <property type="match status" value="1"/>
</dbReference>
<evidence type="ECO:0000256" key="8">
    <source>
        <dbReference type="ARBA" id="ARBA00072203"/>
    </source>
</evidence>
<gene>
    <name evidence="12" type="ORF">WJX81_004305</name>
</gene>
<dbReference type="InterPro" id="IPR038377">
    <property type="entry name" value="Na/Glc_symporter_sf"/>
</dbReference>
<comment type="function">
    <text evidence="7">High-affinity urea-proton symporter involved in the active transport of urea across the plasma membrane into root cells. May play an important role in urea uptake by plant cells at low external urea concentrations.</text>
</comment>
<dbReference type="InterPro" id="IPR031155">
    <property type="entry name" value="DUR"/>
</dbReference>
<accession>A0AAW1RPW9</accession>